<reference evidence="3" key="3">
    <citation type="submission" date="2020-12" db="UniProtKB">
        <authorList>
            <consortium name="EnsemblPlants"/>
        </authorList>
    </citation>
    <scope>IDENTIFICATION</scope>
</reference>
<evidence type="ECO:0000313" key="2">
    <source>
        <dbReference type="EMBL" id="PNR55541.1"/>
    </source>
</evidence>
<evidence type="ECO:0000256" key="1">
    <source>
        <dbReference type="SAM" id="MobiDB-lite"/>
    </source>
</evidence>
<proteinExistence type="predicted"/>
<gene>
    <name evidence="2" type="ORF">PHYPA_006438</name>
</gene>
<sequence length="254" mass="27733">MYIPLHSYSNLLVSHPLLQFPPFPTLYITKAPPFPTLSTPSPRLGWAGRTPTVLGSLFIHIHCTMPGSSPYLRQVPSSPSSSVYLFHCYDRTRNQDPITPCLTPPSPPLPSPPPPIPRRSRRPPRPPPRPLRPSSPPAPTPRPSPPPPPRAPPPRRRRSSCTAPTAPADCSRPATRSSMNHPPTPHPRSPHRALLPTSPPTVPTAAFPNPSVFRCSRLSPLSSPSAPAHPPRPVTSPTRNPHTHLTPHSPRLHP</sequence>
<evidence type="ECO:0000313" key="4">
    <source>
        <dbReference type="Proteomes" id="UP000006727"/>
    </source>
</evidence>
<feature type="compositionally biased region" description="Pro residues" evidence="1">
    <location>
        <begin position="102"/>
        <end position="117"/>
    </location>
</feature>
<feature type="compositionally biased region" description="Pro residues" evidence="1">
    <location>
        <begin position="125"/>
        <end position="152"/>
    </location>
</feature>
<organism evidence="2">
    <name type="scientific">Physcomitrium patens</name>
    <name type="common">Spreading-leaved earth moss</name>
    <name type="synonym">Physcomitrella patens</name>
    <dbReference type="NCBI Taxonomy" id="3218"/>
    <lineage>
        <taxon>Eukaryota</taxon>
        <taxon>Viridiplantae</taxon>
        <taxon>Streptophyta</taxon>
        <taxon>Embryophyta</taxon>
        <taxon>Bryophyta</taxon>
        <taxon>Bryophytina</taxon>
        <taxon>Bryopsida</taxon>
        <taxon>Funariidae</taxon>
        <taxon>Funariales</taxon>
        <taxon>Funariaceae</taxon>
        <taxon>Physcomitrium</taxon>
    </lineage>
</organism>
<dbReference type="Gramene" id="Pp3c4_19197V3.1">
    <property type="protein sequence ID" value="PAC:32921693.CDS.1"/>
    <property type="gene ID" value="Pp3c4_19197"/>
</dbReference>
<dbReference type="InParanoid" id="A0A2K1KP59"/>
<dbReference type="Proteomes" id="UP000006727">
    <property type="component" value="Chromosome 4"/>
</dbReference>
<accession>A0A2K1KP59</accession>
<dbReference type="STRING" id="3218.A0A2K1KP59"/>
<protein>
    <submittedName>
        <fullName evidence="2 3">Uncharacterized protein</fullName>
    </submittedName>
</protein>
<dbReference type="AlphaFoldDB" id="A0A2K1KP59"/>
<keyword evidence="4" id="KW-1185">Reference proteome</keyword>
<feature type="region of interest" description="Disordered" evidence="1">
    <location>
        <begin position="96"/>
        <end position="254"/>
    </location>
</feature>
<dbReference type="EnsemblPlants" id="Pp3c4_19197V3.1">
    <property type="protein sequence ID" value="PAC:32921693.CDS.1"/>
    <property type="gene ID" value="Pp3c4_19197"/>
</dbReference>
<reference evidence="2 4" key="2">
    <citation type="journal article" date="2018" name="Plant J.">
        <title>The Physcomitrella patens chromosome-scale assembly reveals moss genome structure and evolution.</title>
        <authorList>
            <person name="Lang D."/>
            <person name="Ullrich K.K."/>
            <person name="Murat F."/>
            <person name="Fuchs J."/>
            <person name="Jenkins J."/>
            <person name="Haas F.B."/>
            <person name="Piednoel M."/>
            <person name="Gundlach H."/>
            <person name="Van Bel M."/>
            <person name="Meyberg R."/>
            <person name="Vives C."/>
            <person name="Morata J."/>
            <person name="Symeonidi A."/>
            <person name="Hiss M."/>
            <person name="Muchero W."/>
            <person name="Kamisugi Y."/>
            <person name="Saleh O."/>
            <person name="Blanc G."/>
            <person name="Decker E.L."/>
            <person name="van Gessel N."/>
            <person name="Grimwood J."/>
            <person name="Hayes R.D."/>
            <person name="Graham S.W."/>
            <person name="Gunter L.E."/>
            <person name="McDaniel S.F."/>
            <person name="Hoernstein S.N.W."/>
            <person name="Larsson A."/>
            <person name="Li F.W."/>
            <person name="Perroud P.F."/>
            <person name="Phillips J."/>
            <person name="Ranjan P."/>
            <person name="Rokshar D.S."/>
            <person name="Rothfels C.J."/>
            <person name="Schneider L."/>
            <person name="Shu S."/>
            <person name="Stevenson D.W."/>
            <person name="Thummler F."/>
            <person name="Tillich M."/>
            <person name="Villarreal Aguilar J.C."/>
            <person name="Widiez T."/>
            <person name="Wong G.K."/>
            <person name="Wymore A."/>
            <person name="Zhang Y."/>
            <person name="Zimmer A.D."/>
            <person name="Quatrano R.S."/>
            <person name="Mayer K.F.X."/>
            <person name="Goodstein D."/>
            <person name="Casacuberta J.M."/>
            <person name="Vandepoele K."/>
            <person name="Reski R."/>
            <person name="Cuming A.C."/>
            <person name="Tuskan G.A."/>
            <person name="Maumus F."/>
            <person name="Salse J."/>
            <person name="Schmutz J."/>
            <person name="Rensing S.A."/>
        </authorList>
    </citation>
    <scope>NUCLEOTIDE SEQUENCE [LARGE SCALE GENOMIC DNA]</scope>
    <source>
        <strain evidence="3 4">cv. Gransden 2004</strain>
    </source>
</reference>
<feature type="compositionally biased region" description="Low complexity" evidence="1">
    <location>
        <begin position="216"/>
        <end position="226"/>
    </location>
</feature>
<name>A0A2K1KP59_PHYPA</name>
<reference evidence="2 4" key="1">
    <citation type="journal article" date="2008" name="Science">
        <title>The Physcomitrella genome reveals evolutionary insights into the conquest of land by plants.</title>
        <authorList>
            <person name="Rensing S."/>
            <person name="Lang D."/>
            <person name="Zimmer A."/>
            <person name="Terry A."/>
            <person name="Salamov A."/>
            <person name="Shapiro H."/>
            <person name="Nishiyama T."/>
            <person name="Perroud P.-F."/>
            <person name="Lindquist E."/>
            <person name="Kamisugi Y."/>
            <person name="Tanahashi T."/>
            <person name="Sakakibara K."/>
            <person name="Fujita T."/>
            <person name="Oishi K."/>
            <person name="Shin-I T."/>
            <person name="Kuroki Y."/>
            <person name="Toyoda A."/>
            <person name="Suzuki Y."/>
            <person name="Hashimoto A."/>
            <person name="Yamaguchi K."/>
            <person name="Sugano A."/>
            <person name="Kohara Y."/>
            <person name="Fujiyama A."/>
            <person name="Anterola A."/>
            <person name="Aoki S."/>
            <person name="Ashton N."/>
            <person name="Barbazuk W.B."/>
            <person name="Barker E."/>
            <person name="Bennetzen J."/>
            <person name="Bezanilla M."/>
            <person name="Blankenship R."/>
            <person name="Cho S.H."/>
            <person name="Dutcher S."/>
            <person name="Estelle M."/>
            <person name="Fawcett J.A."/>
            <person name="Gundlach H."/>
            <person name="Hanada K."/>
            <person name="Heyl A."/>
            <person name="Hicks K.A."/>
            <person name="Hugh J."/>
            <person name="Lohr M."/>
            <person name="Mayer K."/>
            <person name="Melkozernov A."/>
            <person name="Murata T."/>
            <person name="Nelson D."/>
            <person name="Pils B."/>
            <person name="Prigge M."/>
            <person name="Reiss B."/>
            <person name="Renner T."/>
            <person name="Rombauts S."/>
            <person name="Rushton P."/>
            <person name="Sanderfoot A."/>
            <person name="Schween G."/>
            <person name="Shiu S.-H."/>
            <person name="Stueber K."/>
            <person name="Theodoulou F.L."/>
            <person name="Tu H."/>
            <person name="Van de Peer Y."/>
            <person name="Verrier P.J."/>
            <person name="Waters E."/>
            <person name="Wood A."/>
            <person name="Yang L."/>
            <person name="Cove D."/>
            <person name="Cuming A."/>
            <person name="Hasebe M."/>
            <person name="Lucas S."/>
            <person name="Mishler D.B."/>
            <person name="Reski R."/>
            <person name="Grigoriev I."/>
            <person name="Quatrano R.S."/>
            <person name="Boore J.L."/>
        </authorList>
    </citation>
    <scope>NUCLEOTIDE SEQUENCE [LARGE SCALE GENOMIC DNA]</scope>
    <source>
        <strain evidence="3 4">cv. Gransden 2004</strain>
    </source>
</reference>
<dbReference type="EMBL" id="ABEU02000004">
    <property type="protein sequence ID" value="PNR55541.1"/>
    <property type="molecule type" value="Genomic_DNA"/>
</dbReference>
<evidence type="ECO:0000313" key="3">
    <source>
        <dbReference type="EnsemblPlants" id="PAC:32921693.CDS.1"/>
    </source>
</evidence>